<dbReference type="Pfam" id="PF02900">
    <property type="entry name" value="LigB"/>
    <property type="match status" value="1"/>
</dbReference>
<sequence>MGEVVGAGLLAHVPTIMLPEAVRKDLNNGKELTLVPGLKKLRKDVFETLDYDTVVVLDSHWATTVEFVITSAAERSGLFTSEELPRGMTQIPYAIKGDPELAKSLSKYDEKNGTWITPIADPHLPIFYATVNLWHYLGRGLDEKAWISMSVCQTATPEDFLRAGRALGEAIRDSDRKVLLLASGALSHTFHKLRDLRKHEASDPKHIYTPEAYQYDLKVLEWMKAGDHAAILDDFDTFKKYKPEAGFYHYLAMAGALGEEDFTAKGEMYSEYENSIGTGQVHVWFPKPEGGFARPKDLVLSRD</sequence>
<reference evidence="3" key="1">
    <citation type="submission" date="2020-05" db="EMBL/GenBank/DDBJ databases">
        <authorList>
            <person name="Chiriac C."/>
            <person name="Salcher M."/>
            <person name="Ghai R."/>
            <person name="Kavagutti S V."/>
        </authorList>
    </citation>
    <scope>NUCLEOTIDE SEQUENCE</scope>
</reference>
<gene>
    <name evidence="3" type="ORF">UFOPK1788_00701</name>
</gene>
<keyword evidence="1" id="KW-0560">Oxidoreductase</keyword>
<proteinExistence type="predicted"/>
<dbReference type="SUPFAM" id="SSF53213">
    <property type="entry name" value="LigB-like"/>
    <property type="match status" value="1"/>
</dbReference>
<evidence type="ECO:0000313" key="3">
    <source>
        <dbReference type="EMBL" id="CAB4594251.1"/>
    </source>
</evidence>
<protein>
    <submittedName>
        <fullName evidence="3">Unannotated protein</fullName>
    </submittedName>
</protein>
<organism evidence="3">
    <name type="scientific">freshwater metagenome</name>
    <dbReference type="NCBI Taxonomy" id="449393"/>
    <lineage>
        <taxon>unclassified sequences</taxon>
        <taxon>metagenomes</taxon>
        <taxon>ecological metagenomes</taxon>
    </lineage>
</organism>
<evidence type="ECO:0000259" key="2">
    <source>
        <dbReference type="Pfam" id="PF02900"/>
    </source>
</evidence>
<dbReference type="InterPro" id="IPR004183">
    <property type="entry name" value="Xdiol_dOase_suB"/>
</dbReference>
<dbReference type="GO" id="GO:0016702">
    <property type="term" value="F:oxidoreductase activity, acting on single donors with incorporation of molecular oxygen, incorporation of two atoms of oxygen"/>
    <property type="evidence" value="ECO:0007669"/>
    <property type="project" value="UniProtKB-ARBA"/>
</dbReference>
<accession>A0A6J6FZM1</accession>
<dbReference type="Gene3D" id="3.40.830.10">
    <property type="entry name" value="LigB-like"/>
    <property type="match status" value="1"/>
</dbReference>
<evidence type="ECO:0000256" key="1">
    <source>
        <dbReference type="ARBA" id="ARBA00023002"/>
    </source>
</evidence>
<dbReference type="PANTHER" id="PTHR30096:SF9">
    <property type="entry name" value="4-HYDROXYPHENYLACETATE CATABOLISM PROTEIN"/>
    <property type="match status" value="1"/>
</dbReference>
<dbReference type="EMBL" id="CAEZUE010000080">
    <property type="protein sequence ID" value="CAB4594251.1"/>
    <property type="molecule type" value="Genomic_DNA"/>
</dbReference>
<name>A0A6J6FZM1_9ZZZZ</name>
<feature type="domain" description="Extradiol ring-cleavage dioxygenase class III enzyme subunit B" evidence="2">
    <location>
        <begin position="9"/>
        <end position="285"/>
    </location>
</feature>
<dbReference type="AlphaFoldDB" id="A0A6J6FZM1"/>
<dbReference type="PANTHER" id="PTHR30096">
    <property type="entry name" value="4,5-DOPA DIOXYGENASE EXTRADIOL-LIKE PROTEIN"/>
    <property type="match status" value="1"/>
</dbReference>
<dbReference type="GO" id="GO:0008198">
    <property type="term" value="F:ferrous iron binding"/>
    <property type="evidence" value="ECO:0007669"/>
    <property type="project" value="InterPro"/>
</dbReference>